<dbReference type="SMART" id="SM00174">
    <property type="entry name" value="RHO"/>
    <property type="match status" value="1"/>
</dbReference>
<dbReference type="InterPro" id="IPR001806">
    <property type="entry name" value="Small_GTPase"/>
</dbReference>
<dbReference type="PROSITE" id="PS51423">
    <property type="entry name" value="MIRO"/>
    <property type="match status" value="1"/>
</dbReference>
<evidence type="ECO:0000259" key="5">
    <source>
        <dbReference type="PROSITE" id="PS51423"/>
    </source>
</evidence>
<dbReference type="Gene3D" id="3.40.50.300">
    <property type="entry name" value="P-loop containing nucleotide triphosphate hydrolases"/>
    <property type="match status" value="2"/>
</dbReference>
<evidence type="ECO:0000256" key="2">
    <source>
        <dbReference type="ARBA" id="ARBA00022737"/>
    </source>
</evidence>
<dbReference type="InterPro" id="IPR002048">
    <property type="entry name" value="EF_hand_dom"/>
</dbReference>
<evidence type="ECO:0000256" key="1">
    <source>
        <dbReference type="ARBA" id="ARBA00022723"/>
    </source>
</evidence>
<organism evidence="6 7">
    <name type="scientific">Trifolium subterraneum</name>
    <name type="common">Subterranean clover</name>
    <dbReference type="NCBI Taxonomy" id="3900"/>
    <lineage>
        <taxon>Eukaryota</taxon>
        <taxon>Viridiplantae</taxon>
        <taxon>Streptophyta</taxon>
        <taxon>Embryophyta</taxon>
        <taxon>Tracheophyta</taxon>
        <taxon>Spermatophyta</taxon>
        <taxon>Magnoliopsida</taxon>
        <taxon>eudicotyledons</taxon>
        <taxon>Gunneridae</taxon>
        <taxon>Pentapetalae</taxon>
        <taxon>rosids</taxon>
        <taxon>fabids</taxon>
        <taxon>Fabales</taxon>
        <taxon>Fabaceae</taxon>
        <taxon>Papilionoideae</taxon>
        <taxon>50 kb inversion clade</taxon>
        <taxon>NPAAA clade</taxon>
        <taxon>Hologalegina</taxon>
        <taxon>IRL clade</taxon>
        <taxon>Trifolieae</taxon>
        <taxon>Trifolium</taxon>
    </lineage>
</organism>
<dbReference type="GO" id="GO:0003924">
    <property type="term" value="F:GTPase activity"/>
    <property type="evidence" value="ECO:0007669"/>
    <property type="project" value="InterPro"/>
</dbReference>
<dbReference type="Gene3D" id="1.10.238.10">
    <property type="entry name" value="EF-hand"/>
    <property type="match status" value="1"/>
</dbReference>
<feature type="domain" description="EF-hand" evidence="4">
    <location>
        <begin position="172"/>
        <end position="207"/>
    </location>
</feature>
<dbReference type="AlphaFoldDB" id="A0A2Z6PWE7"/>
<dbReference type="PANTHER" id="PTHR46819">
    <property type="entry name" value="EF-HAND CALCIUM-BINDING DOMAIN-CONTAINING PROTEIN 7"/>
    <property type="match status" value="1"/>
</dbReference>
<dbReference type="SMART" id="SM00175">
    <property type="entry name" value="RAB"/>
    <property type="match status" value="1"/>
</dbReference>
<keyword evidence="3" id="KW-0812">Transmembrane</keyword>
<keyword evidence="2" id="KW-0677">Repeat</keyword>
<keyword evidence="7" id="KW-1185">Reference proteome</keyword>
<dbReference type="GO" id="GO:0005525">
    <property type="term" value="F:GTP binding"/>
    <property type="evidence" value="ECO:0007669"/>
    <property type="project" value="InterPro"/>
</dbReference>
<dbReference type="PANTHER" id="PTHR46819:SF1">
    <property type="entry name" value="EF-HAND CALCIUM-BINDING DOMAIN-CONTAINING PROTEIN 7"/>
    <property type="match status" value="1"/>
</dbReference>
<feature type="transmembrane region" description="Helical" evidence="3">
    <location>
        <begin position="348"/>
        <end position="367"/>
    </location>
</feature>
<reference evidence="7" key="1">
    <citation type="journal article" date="2017" name="Front. Plant Sci.">
        <title>Climate Clever Clovers: New Paradigm to Reduce the Environmental Footprint of Ruminants by Breeding Low Methanogenic Forages Utilizing Haplotype Variation.</title>
        <authorList>
            <person name="Kaur P."/>
            <person name="Appels R."/>
            <person name="Bayer P.E."/>
            <person name="Keeble-Gagnere G."/>
            <person name="Wang J."/>
            <person name="Hirakawa H."/>
            <person name="Shirasawa K."/>
            <person name="Vercoe P."/>
            <person name="Stefanova K."/>
            <person name="Durmic Z."/>
            <person name="Nichols P."/>
            <person name="Revell C."/>
            <person name="Isobe S.N."/>
            <person name="Edwards D."/>
            <person name="Erskine W."/>
        </authorList>
    </citation>
    <scope>NUCLEOTIDE SEQUENCE [LARGE SCALE GENOMIC DNA]</scope>
    <source>
        <strain evidence="7">cv. Daliak</strain>
    </source>
</reference>
<dbReference type="InterPro" id="IPR020860">
    <property type="entry name" value="MIRO_dom"/>
</dbReference>
<evidence type="ECO:0000259" key="4">
    <source>
        <dbReference type="PROSITE" id="PS50222"/>
    </source>
</evidence>
<dbReference type="SUPFAM" id="SSF52540">
    <property type="entry name" value="P-loop containing nucleoside triphosphate hydrolases"/>
    <property type="match status" value="2"/>
</dbReference>
<dbReference type="OrthoDB" id="10020961at2759"/>
<dbReference type="PROSITE" id="PS50222">
    <property type="entry name" value="EF_HAND_2"/>
    <property type="match status" value="1"/>
</dbReference>
<evidence type="ECO:0000313" key="6">
    <source>
        <dbReference type="EMBL" id="GAU51767.1"/>
    </source>
</evidence>
<keyword evidence="3" id="KW-1133">Transmembrane helix</keyword>
<keyword evidence="1" id="KW-0479">Metal-binding</keyword>
<dbReference type="GO" id="GO:0005509">
    <property type="term" value="F:calcium ion binding"/>
    <property type="evidence" value="ECO:0007669"/>
    <property type="project" value="InterPro"/>
</dbReference>
<proteinExistence type="predicted"/>
<accession>A0A2Z6PWE7</accession>
<sequence length="397" mass="44335">MPRPSSNSAHRRTGLHIVVAGDKRTGKSSLIRTATTNKFEECLTSVLPPQKLPIHKFPDRVPTTIIDTSSRSGDRDGVYDELLRADAIILTYACDRPNTLESLSTFWLPCLRKLEVKVPIIVVGCKVDLRFENQLVSLEQAMSLITQQFCEIKACIECSAYRNIKSVELTNKAIDFLEAIFDRFDGDFDGILQPCELEELFSTAPESPWIEASWEDAVERNAFGGLSLDAFLSKENKKFLVLKEISKGGVTKLLANKESLASCDVAVFVHDRSDESSWKESYKLLVKIARHGEDTGFEVPCLIVEAKYDTGFDSVPMAIQEAARVFFINCDCFVKLSSKCIILLHQTFDMPMCFVVCAAVVIGVAAARKNLSRKNDKCSVNRSWSITKLIRMQPSLG</sequence>
<dbReference type="Pfam" id="PF00071">
    <property type="entry name" value="Ras"/>
    <property type="match status" value="1"/>
</dbReference>
<dbReference type="EMBL" id="DF975514">
    <property type="protein sequence ID" value="GAU51767.1"/>
    <property type="molecule type" value="Genomic_DNA"/>
</dbReference>
<dbReference type="InterPro" id="IPR027417">
    <property type="entry name" value="P-loop_NTPase"/>
</dbReference>
<protein>
    <submittedName>
        <fullName evidence="6">Uncharacterized protein</fullName>
    </submittedName>
</protein>
<name>A0A2Z6PWE7_TRISU</name>
<dbReference type="Proteomes" id="UP000242715">
    <property type="component" value="Unassembled WGS sequence"/>
</dbReference>
<dbReference type="InterPro" id="IPR052266">
    <property type="entry name" value="Miro-EF-hand_domain"/>
</dbReference>
<gene>
    <name evidence="6" type="ORF">TSUD_238090</name>
</gene>
<evidence type="ECO:0000313" key="7">
    <source>
        <dbReference type="Proteomes" id="UP000242715"/>
    </source>
</evidence>
<feature type="domain" description="Miro" evidence="5">
    <location>
        <begin position="12"/>
        <end position="179"/>
    </location>
</feature>
<keyword evidence="3" id="KW-0472">Membrane</keyword>
<evidence type="ECO:0000256" key="3">
    <source>
        <dbReference type="SAM" id="Phobius"/>
    </source>
</evidence>